<dbReference type="Gene3D" id="3.30.420.40">
    <property type="match status" value="2"/>
</dbReference>
<name>A0AAN4W2F4_9BACT</name>
<evidence type="ECO:0000256" key="1">
    <source>
        <dbReference type="ARBA" id="ARBA00006479"/>
    </source>
</evidence>
<dbReference type="PANTHER" id="PTHR18964:SF149">
    <property type="entry name" value="BIFUNCTIONAL UDP-N-ACETYLGLUCOSAMINE 2-EPIMERASE_N-ACETYLMANNOSAMINE KINASE"/>
    <property type="match status" value="1"/>
</dbReference>
<dbReference type="Pfam" id="PF00480">
    <property type="entry name" value="ROK"/>
    <property type="match status" value="1"/>
</dbReference>
<dbReference type="AlphaFoldDB" id="A0AAN4W2F4"/>
<gene>
    <name evidence="2" type="ORF">PEDI_49980</name>
</gene>
<comment type="caution">
    <text evidence="2">The sequence shown here is derived from an EMBL/GenBank/DDBJ whole genome shotgun (WGS) entry which is preliminary data.</text>
</comment>
<dbReference type="RefSeq" id="WP_338239510.1">
    <property type="nucleotide sequence ID" value="NZ_BQKE01000005.1"/>
</dbReference>
<accession>A0AAN4W2F4</accession>
<protein>
    <submittedName>
        <fullName evidence="2">Glucokinase</fullName>
    </submittedName>
</protein>
<sequence>MSRVVAVDMGGTLIKLSIINNNQLVREKVYPANAQGDFDGVMAQLEQQLYQLIQADGWEVKDLLGMGISIPGIVDIRQNRVLSINQKHVGATDFDFNQWARKIGLASIVLDNDARAALVGEQQFGAGKGYEHVNMITLGTGIGGAAMIHGQLLYGKHYQAGCLGGHFSINFKGAHCNCGNIGCVETEGASWSLPRLIKSHPQFADSTLASAELLDFYHLFHAYRQGDTVAKMVAHHCLDAWAAGIINMIHAYDPEVVVVGGGVMKSGDIILPYLQNRIKQLAWTPCAPVKVVTAALGSMAGCLGINHLLQQKHQLANV</sequence>
<dbReference type="Proteomes" id="UP001310022">
    <property type="component" value="Unassembled WGS sequence"/>
</dbReference>
<organism evidence="2 3">
    <name type="scientific">Persicobacter diffluens</name>
    <dbReference type="NCBI Taxonomy" id="981"/>
    <lineage>
        <taxon>Bacteria</taxon>
        <taxon>Pseudomonadati</taxon>
        <taxon>Bacteroidota</taxon>
        <taxon>Cytophagia</taxon>
        <taxon>Cytophagales</taxon>
        <taxon>Persicobacteraceae</taxon>
        <taxon>Persicobacter</taxon>
    </lineage>
</organism>
<evidence type="ECO:0000313" key="2">
    <source>
        <dbReference type="EMBL" id="GJM64446.1"/>
    </source>
</evidence>
<evidence type="ECO:0000313" key="3">
    <source>
        <dbReference type="Proteomes" id="UP001310022"/>
    </source>
</evidence>
<dbReference type="EMBL" id="BQKE01000005">
    <property type="protein sequence ID" value="GJM64446.1"/>
    <property type="molecule type" value="Genomic_DNA"/>
</dbReference>
<reference evidence="2 3" key="1">
    <citation type="submission" date="2021-12" db="EMBL/GenBank/DDBJ databases">
        <title>Genome sequencing of bacteria with rrn-lacking chromosome and rrn-plasmid.</title>
        <authorList>
            <person name="Anda M."/>
            <person name="Iwasaki W."/>
        </authorList>
    </citation>
    <scope>NUCLEOTIDE SEQUENCE [LARGE SCALE GENOMIC DNA]</scope>
    <source>
        <strain evidence="2 3">NBRC 15940</strain>
    </source>
</reference>
<dbReference type="InterPro" id="IPR000600">
    <property type="entry name" value="ROK"/>
</dbReference>
<dbReference type="InterPro" id="IPR043129">
    <property type="entry name" value="ATPase_NBD"/>
</dbReference>
<keyword evidence="3" id="KW-1185">Reference proteome</keyword>
<comment type="similarity">
    <text evidence="1">Belongs to the ROK (NagC/XylR) family.</text>
</comment>
<dbReference type="SUPFAM" id="SSF53067">
    <property type="entry name" value="Actin-like ATPase domain"/>
    <property type="match status" value="1"/>
</dbReference>
<dbReference type="PANTHER" id="PTHR18964">
    <property type="entry name" value="ROK (REPRESSOR, ORF, KINASE) FAMILY"/>
    <property type="match status" value="1"/>
</dbReference>
<proteinExistence type="inferred from homology"/>